<accession>A0A2V3PM01</accession>
<comment type="caution">
    <text evidence="2">The sequence shown here is derived from an EMBL/GenBank/DDBJ whole genome shotgun (WGS) entry which is preliminary data.</text>
</comment>
<feature type="domain" description="HTH cro/C1-type" evidence="1">
    <location>
        <begin position="54"/>
        <end position="79"/>
    </location>
</feature>
<sequence length="89" mass="10008">MPPKATIKESREVTKRFVDSFNELRYLKLVKTKKEFCEAVGLAGASNLNRMESESSTSEPTITNILLLIQKFNVSVEWIMLGKGSVISK</sequence>
<dbReference type="InterPro" id="IPR001387">
    <property type="entry name" value="Cro/C1-type_HTH"/>
</dbReference>
<dbReference type="RefSeq" id="WP_110311835.1">
    <property type="nucleotide sequence ID" value="NZ_QICL01000025.1"/>
</dbReference>
<name>A0A2V3PM01_9BACT</name>
<dbReference type="InterPro" id="IPR010982">
    <property type="entry name" value="Lambda_DNA-bd_dom_sf"/>
</dbReference>
<evidence type="ECO:0000313" key="2">
    <source>
        <dbReference type="EMBL" id="PXV61214.1"/>
    </source>
</evidence>
<reference evidence="2 3" key="1">
    <citation type="submission" date="2018-03" db="EMBL/GenBank/DDBJ databases">
        <title>Genomic Encyclopedia of Archaeal and Bacterial Type Strains, Phase II (KMG-II): from individual species to whole genera.</title>
        <authorList>
            <person name="Goeker M."/>
        </authorList>
    </citation>
    <scope>NUCLEOTIDE SEQUENCE [LARGE SCALE GENOMIC DNA]</scope>
    <source>
        <strain evidence="2 3">DSM 100214</strain>
    </source>
</reference>
<evidence type="ECO:0000313" key="3">
    <source>
        <dbReference type="Proteomes" id="UP000247973"/>
    </source>
</evidence>
<evidence type="ECO:0000259" key="1">
    <source>
        <dbReference type="PROSITE" id="PS50943"/>
    </source>
</evidence>
<proteinExistence type="predicted"/>
<dbReference type="AlphaFoldDB" id="A0A2V3PM01"/>
<gene>
    <name evidence="2" type="ORF">CLV62_12547</name>
</gene>
<keyword evidence="3" id="KW-1185">Reference proteome</keyword>
<organism evidence="2 3">
    <name type="scientific">Dysgonomonas alginatilytica</name>
    <dbReference type="NCBI Taxonomy" id="1605892"/>
    <lineage>
        <taxon>Bacteria</taxon>
        <taxon>Pseudomonadati</taxon>
        <taxon>Bacteroidota</taxon>
        <taxon>Bacteroidia</taxon>
        <taxon>Bacteroidales</taxon>
        <taxon>Dysgonomonadaceae</taxon>
        <taxon>Dysgonomonas</taxon>
    </lineage>
</organism>
<dbReference type="PROSITE" id="PS50943">
    <property type="entry name" value="HTH_CROC1"/>
    <property type="match status" value="1"/>
</dbReference>
<dbReference type="GO" id="GO:0003677">
    <property type="term" value="F:DNA binding"/>
    <property type="evidence" value="ECO:0007669"/>
    <property type="project" value="InterPro"/>
</dbReference>
<dbReference type="Proteomes" id="UP000247973">
    <property type="component" value="Unassembled WGS sequence"/>
</dbReference>
<protein>
    <recommendedName>
        <fullName evidence="1">HTH cro/C1-type domain-containing protein</fullName>
    </recommendedName>
</protein>
<dbReference type="OrthoDB" id="708760at2"/>
<dbReference type="EMBL" id="QICL01000025">
    <property type="protein sequence ID" value="PXV61214.1"/>
    <property type="molecule type" value="Genomic_DNA"/>
</dbReference>
<dbReference type="Gene3D" id="1.10.260.40">
    <property type="entry name" value="lambda repressor-like DNA-binding domains"/>
    <property type="match status" value="1"/>
</dbReference>